<dbReference type="AlphaFoldDB" id="A0A238F4S7"/>
<gene>
    <name evidence="1" type="ORF">BQ2448_146</name>
</gene>
<organism evidence="1 2">
    <name type="scientific">Microbotryum intermedium</name>
    <dbReference type="NCBI Taxonomy" id="269621"/>
    <lineage>
        <taxon>Eukaryota</taxon>
        <taxon>Fungi</taxon>
        <taxon>Dikarya</taxon>
        <taxon>Basidiomycota</taxon>
        <taxon>Pucciniomycotina</taxon>
        <taxon>Microbotryomycetes</taxon>
        <taxon>Microbotryales</taxon>
        <taxon>Microbotryaceae</taxon>
        <taxon>Microbotryum</taxon>
    </lineage>
</organism>
<sequence length="149" mass="16336">MTITHAHKLLGQDLAIAPEALLSQSTDLQQALVSLVGAVDVAIIDGSTIFSSHWHRATRKNDTSPVKQERHFVSSVRAEVENIVAAPAQQIHLVIVFESVSSPDPESFDPGLYRELRDVEEIDSLISESTLRSGWGETKPLLRAESNNV</sequence>
<evidence type="ECO:0000313" key="1">
    <source>
        <dbReference type="EMBL" id="SCV68025.1"/>
    </source>
</evidence>
<evidence type="ECO:0000313" key="2">
    <source>
        <dbReference type="Proteomes" id="UP000198372"/>
    </source>
</evidence>
<accession>A0A238F4S7</accession>
<keyword evidence="2" id="KW-1185">Reference proteome</keyword>
<dbReference type="EMBL" id="FMSP01000003">
    <property type="protein sequence ID" value="SCV68025.1"/>
    <property type="molecule type" value="Genomic_DNA"/>
</dbReference>
<dbReference type="Proteomes" id="UP000198372">
    <property type="component" value="Unassembled WGS sequence"/>
</dbReference>
<proteinExistence type="predicted"/>
<protein>
    <submittedName>
        <fullName evidence="1">BQ2448_146 protein</fullName>
    </submittedName>
</protein>
<reference evidence="2" key="1">
    <citation type="submission" date="2016-09" db="EMBL/GenBank/DDBJ databases">
        <authorList>
            <person name="Jeantristanb JTB J.-T."/>
            <person name="Ricardo R."/>
        </authorList>
    </citation>
    <scope>NUCLEOTIDE SEQUENCE [LARGE SCALE GENOMIC DNA]</scope>
</reference>
<dbReference type="OrthoDB" id="2539404at2759"/>
<name>A0A238F4S7_9BASI</name>